<dbReference type="InterPro" id="IPR020846">
    <property type="entry name" value="MFS_dom"/>
</dbReference>
<evidence type="ECO:0000256" key="3">
    <source>
        <dbReference type="ARBA" id="ARBA00022475"/>
    </source>
</evidence>
<feature type="transmembrane region" description="Helical" evidence="8">
    <location>
        <begin position="329"/>
        <end position="351"/>
    </location>
</feature>
<dbReference type="InterPro" id="IPR026032">
    <property type="entry name" value="HcaT-like"/>
</dbReference>
<keyword evidence="2" id="KW-0813">Transport</keyword>
<keyword evidence="5 8" id="KW-0812">Transmembrane</keyword>
<keyword evidence="11" id="KW-1185">Reference proteome</keyword>
<evidence type="ECO:0000256" key="1">
    <source>
        <dbReference type="ARBA" id="ARBA00004429"/>
    </source>
</evidence>
<gene>
    <name evidence="10" type="ORF">CAL65_02810</name>
</gene>
<feature type="transmembrane region" description="Helical" evidence="8">
    <location>
        <begin position="357"/>
        <end position="377"/>
    </location>
</feature>
<keyword evidence="4" id="KW-0997">Cell inner membrane</keyword>
<keyword evidence="7 8" id="KW-0472">Membrane</keyword>
<evidence type="ECO:0000313" key="11">
    <source>
        <dbReference type="Proteomes" id="UP000256763"/>
    </source>
</evidence>
<accession>A0A3E0X2I4</accession>
<evidence type="ECO:0000259" key="9">
    <source>
        <dbReference type="PROSITE" id="PS50850"/>
    </source>
</evidence>
<dbReference type="PIRSF" id="PIRSF004925">
    <property type="entry name" value="HcaT"/>
    <property type="match status" value="1"/>
</dbReference>
<keyword evidence="3" id="KW-1003">Cell membrane</keyword>
<dbReference type="SUPFAM" id="SSF103473">
    <property type="entry name" value="MFS general substrate transporter"/>
    <property type="match status" value="1"/>
</dbReference>
<reference evidence="11" key="1">
    <citation type="submission" date="2017-05" db="EMBL/GenBank/DDBJ databases">
        <authorList>
            <person name="Sharma S."/>
            <person name="Sidhu C."/>
            <person name="Pinnaka A.K."/>
        </authorList>
    </citation>
    <scope>NUCLEOTIDE SEQUENCE [LARGE SCALE GENOMIC DNA]</scope>
    <source>
        <strain evidence="11">AK93</strain>
    </source>
</reference>
<dbReference type="InterPro" id="IPR036259">
    <property type="entry name" value="MFS_trans_sf"/>
</dbReference>
<dbReference type="InterPro" id="IPR024989">
    <property type="entry name" value="MFS_assoc_dom"/>
</dbReference>
<comment type="subcellular location">
    <subcellularLocation>
        <location evidence="1">Cell inner membrane</location>
        <topology evidence="1">Multi-pass membrane protein</topology>
    </subcellularLocation>
</comment>
<evidence type="ECO:0000256" key="2">
    <source>
        <dbReference type="ARBA" id="ARBA00022448"/>
    </source>
</evidence>
<dbReference type="GO" id="GO:0005886">
    <property type="term" value="C:plasma membrane"/>
    <property type="evidence" value="ECO:0007669"/>
    <property type="project" value="UniProtKB-SubCell"/>
</dbReference>
<sequence>MTAGLPYWRLSNFYFFYFAILGALVPYWGPYLRGQGFSAAEIGELMAILHATRIVAPNLWGWLADRSGRRMFIVRLASAVALLTFLGVFLGSGYWWLAGVMALFSFFWNACLAQYEANTMNHLQGREQDYSRIRLWGSVGFIVAVIGVGELIDYFGEAVLPLTILLFFFALTVSSFLTPERRQERVSRAEPGFLKVALQPHVLGFLIVCFLLQASHGPYYAFYSIYLQDQGYSSVLVGALWAVGVVAEIGVFLLMHRLLPRFGARLLMTATLLLAALRWWLIGEFADLLPVLFGAQLLHAATYGVYHAVGIQLVNRYFVGPNQGRGQALYSSLTFGAGVAVGALISGYLWDVVGGETTFYAAAVLAAVTAIIAYTQIPGRRVGD</sequence>
<feature type="transmembrane region" description="Helical" evidence="8">
    <location>
        <begin position="262"/>
        <end position="282"/>
    </location>
</feature>
<name>A0A3E0X2I4_9GAMM</name>
<feature type="transmembrane region" description="Helical" evidence="8">
    <location>
        <begin position="72"/>
        <end position="89"/>
    </location>
</feature>
<feature type="transmembrane region" description="Helical" evidence="8">
    <location>
        <begin position="133"/>
        <end position="152"/>
    </location>
</feature>
<feature type="transmembrane region" description="Helical" evidence="8">
    <location>
        <begin position="95"/>
        <end position="112"/>
    </location>
</feature>
<feature type="transmembrane region" description="Helical" evidence="8">
    <location>
        <begin position="158"/>
        <end position="177"/>
    </location>
</feature>
<dbReference type="RefSeq" id="WP_116300872.1">
    <property type="nucleotide sequence ID" value="NZ_NFZV01000002.1"/>
</dbReference>
<feature type="transmembrane region" description="Helical" evidence="8">
    <location>
        <begin position="198"/>
        <end position="215"/>
    </location>
</feature>
<dbReference type="AlphaFoldDB" id="A0A3E0X2I4"/>
<evidence type="ECO:0000256" key="4">
    <source>
        <dbReference type="ARBA" id="ARBA00022519"/>
    </source>
</evidence>
<keyword evidence="6 8" id="KW-1133">Transmembrane helix</keyword>
<evidence type="ECO:0000256" key="8">
    <source>
        <dbReference type="SAM" id="Phobius"/>
    </source>
</evidence>
<dbReference type="NCBIfam" id="NF037955">
    <property type="entry name" value="mfs"/>
    <property type="match status" value="1"/>
</dbReference>
<feature type="transmembrane region" description="Helical" evidence="8">
    <location>
        <begin position="235"/>
        <end position="255"/>
    </location>
</feature>
<feature type="domain" description="Major facilitator superfamily (MFS) profile" evidence="9">
    <location>
        <begin position="142"/>
        <end position="384"/>
    </location>
</feature>
<feature type="transmembrane region" description="Helical" evidence="8">
    <location>
        <begin position="12"/>
        <end position="30"/>
    </location>
</feature>
<dbReference type="OrthoDB" id="9150135at2"/>
<feature type="transmembrane region" description="Helical" evidence="8">
    <location>
        <begin position="42"/>
        <end position="60"/>
    </location>
</feature>
<dbReference type="Proteomes" id="UP000256763">
    <property type="component" value="Unassembled WGS sequence"/>
</dbReference>
<comment type="caution">
    <text evidence="10">The sequence shown here is derived from an EMBL/GenBank/DDBJ whole genome shotgun (WGS) entry which is preliminary data.</text>
</comment>
<proteinExistence type="predicted"/>
<evidence type="ECO:0000256" key="5">
    <source>
        <dbReference type="ARBA" id="ARBA00022692"/>
    </source>
</evidence>
<dbReference type="PANTHER" id="PTHR23522:SF10">
    <property type="entry name" value="3-PHENYLPROPIONIC ACID TRANSPORTER-RELATED"/>
    <property type="match status" value="1"/>
</dbReference>
<organism evidence="10 11">
    <name type="scientific">Alkalilimnicola ehrlichii</name>
    <dbReference type="NCBI Taxonomy" id="351052"/>
    <lineage>
        <taxon>Bacteria</taxon>
        <taxon>Pseudomonadati</taxon>
        <taxon>Pseudomonadota</taxon>
        <taxon>Gammaproteobacteria</taxon>
        <taxon>Chromatiales</taxon>
        <taxon>Ectothiorhodospiraceae</taxon>
        <taxon>Alkalilimnicola</taxon>
    </lineage>
</organism>
<evidence type="ECO:0000256" key="6">
    <source>
        <dbReference type="ARBA" id="ARBA00022989"/>
    </source>
</evidence>
<dbReference type="PANTHER" id="PTHR23522">
    <property type="entry name" value="BLL5896 PROTEIN"/>
    <property type="match status" value="1"/>
</dbReference>
<dbReference type="GO" id="GO:0015528">
    <property type="term" value="F:lactose:proton symporter activity"/>
    <property type="evidence" value="ECO:0007669"/>
    <property type="project" value="TreeGrafter"/>
</dbReference>
<dbReference type="Gene3D" id="1.20.1250.20">
    <property type="entry name" value="MFS general substrate transporter like domains"/>
    <property type="match status" value="2"/>
</dbReference>
<dbReference type="EMBL" id="NFZW01000002">
    <property type="protein sequence ID" value="RFA38851.1"/>
    <property type="molecule type" value="Genomic_DNA"/>
</dbReference>
<protein>
    <submittedName>
        <fullName evidence="10">MFS transporter</fullName>
    </submittedName>
</protein>
<dbReference type="PROSITE" id="PS50850">
    <property type="entry name" value="MFS"/>
    <property type="match status" value="1"/>
</dbReference>
<evidence type="ECO:0000256" key="7">
    <source>
        <dbReference type="ARBA" id="ARBA00023136"/>
    </source>
</evidence>
<dbReference type="GO" id="GO:0030395">
    <property type="term" value="F:lactose binding"/>
    <property type="evidence" value="ECO:0007669"/>
    <property type="project" value="TreeGrafter"/>
</dbReference>
<feature type="transmembrane region" description="Helical" evidence="8">
    <location>
        <begin position="288"/>
        <end position="309"/>
    </location>
</feature>
<dbReference type="Pfam" id="PF12832">
    <property type="entry name" value="MFS_1_like"/>
    <property type="match status" value="1"/>
</dbReference>
<evidence type="ECO:0000313" key="10">
    <source>
        <dbReference type="EMBL" id="RFA38851.1"/>
    </source>
</evidence>